<protein>
    <submittedName>
        <fullName evidence="1">Uncharacterized protein</fullName>
    </submittedName>
</protein>
<name>A0ABU8H3Z3_9SPHN</name>
<reference evidence="1 2" key="1">
    <citation type="journal article" date="2013" name="Int. J. Syst. Evol. Microbiol.">
        <title>Sphingomonas kyungheensis sp. nov., a bacterium with ginsenoside-converting activity isolated from soil of a ginseng field.</title>
        <authorList>
            <person name="Son H.M."/>
            <person name="Yang J.E."/>
            <person name="Park Y."/>
            <person name="Han C.K."/>
            <person name="Kim S.G."/>
            <person name="Kook M."/>
            <person name="Yi T.H."/>
        </authorList>
    </citation>
    <scope>NUCLEOTIDE SEQUENCE [LARGE SCALE GENOMIC DNA]</scope>
    <source>
        <strain evidence="1 2">LMG 26582</strain>
    </source>
</reference>
<sequence>MIAIIIGIVCLFLSFGIQSSLRKQGVEPLTRGQLRYMRKKARKQGVSVDQISYKPRRRK</sequence>
<accession>A0ABU8H3Z3</accession>
<keyword evidence="2" id="KW-1185">Reference proteome</keyword>
<evidence type="ECO:0000313" key="2">
    <source>
        <dbReference type="Proteomes" id="UP001367771"/>
    </source>
</evidence>
<dbReference type="Proteomes" id="UP001367771">
    <property type="component" value="Unassembled WGS sequence"/>
</dbReference>
<dbReference type="EMBL" id="JBBBDM010000004">
    <property type="protein sequence ID" value="MEI5687754.1"/>
    <property type="molecule type" value="Genomic_DNA"/>
</dbReference>
<evidence type="ECO:0000313" key="1">
    <source>
        <dbReference type="EMBL" id="MEI5687754.1"/>
    </source>
</evidence>
<proteinExistence type="predicted"/>
<gene>
    <name evidence="1" type="ORF">V8201_11755</name>
</gene>
<dbReference type="RefSeq" id="WP_336545392.1">
    <property type="nucleotide sequence ID" value="NZ_JBBBDM010000004.1"/>
</dbReference>
<comment type="caution">
    <text evidence="1">The sequence shown here is derived from an EMBL/GenBank/DDBJ whole genome shotgun (WGS) entry which is preliminary data.</text>
</comment>
<organism evidence="1 2">
    <name type="scientific">Sphingomonas kyungheensis</name>
    <dbReference type="NCBI Taxonomy" id="1069987"/>
    <lineage>
        <taxon>Bacteria</taxon>
        <taxon>Pseudomonadati</taxon>
        <taxon>Pseudomonadota</taxon>
        <taxon>Alphaproteobacteria</taxon>
        <taxon>Sphingomonadales</taxon>
        <taxon>Sphingomonadaceae</taxon>
        <taxon>Sphingomonas</taxon>
    </lineage>
</organism>